<dbReference type="InterPro" id="IPR006592">
    <property type="entry name" value="RNA_pol_N"/>
</dbReference>
<dbReference type="GO" id="GO:0005634">
    <property type="term" value="C:nucleus"/>
    <property type="evidence" value="ECO:0007669"/>
    <property type="project" value="UniProtKB-SubCell"/>
</dbReference>
<reference evidence="15" key="2">
    <citation type="journal article" date="2024" name="Plant">
        <title>Genomic evolution and insights into agronomic trait innovations of Sesamum species.</title>
        <authorList>
            <person name="Miao H."/>
            <person name="Wang L."/>
            <person name="Qu L."/>
            <person name="Liu H."/>
            <person name="Sun Y."/>
            <person name="Le M."/>
            <person name="Wang Q."/>
            <person name="Wei S."/>
            <person name="Zheng Y."/>
            <person name="Lin W."/>
            <person name="Duan Y."/>
            <person name="Cao H."/>
            <person name="Xiong S."/>
            <person name="Wang X."/>
            <person name="Wei L."/>
            <person name="Li C."/>
            <person name="Ma Q."/>
            <person name="Ju M."/>
            <person name="Zhao R."/>
            <person name="Li G."/>
            <person name="Mu C."/>
            <person name="Tian Q."/>
            <person name="Mei H."/>
            <person name="Zhang T."/>
            <person name="Gao T."/>
            <person name="Zhang H."/>
        </authorList>
    </citation>
    <scope>NUCLEOTIDE SEQUENCE</scope>
    <source>
        <strain evidence="15">G02</strain>
    </source>
</reference>
<keyword evidence="9" id="KW-0862">Zinc</keyword>
<keyword evidence="7" id="KW-0548">Nucleotidyltransferase</keyword>
<dbReference type="SMART" id="SM00663">
    <property type="entry name" value="RPOLA_N"/>
    <property type="match status" value="1"/>
</dbReference>
<evidence type="ECO:0000256" key="2">
    <source>
        <dbReference type="ARBA" id="ARBA00006460"/>
    </source>
</evidence>
<keyword evidence="12" id="KW-0539">Nucleus</keyword>
<dbReference type="GO" id="GO:0000428">
    <property type="term" value="C:DNA-directed RNA polymerase complex"/>
    <property type="evidence" value="ECO:0007669"/>
    <property type="project" value="UniProtKB-KW"/>
</dbReference>
<sequence>MARILTYPERVSHHNIEKLRQCVRNGPNKYPGAKFIRQPDGTEISLMFSSRKRHADELKYGYIVDRHLEDGDVVLFNRQPSLHRMSIMSHRARIMPWRTLRFNESVCNPYNADFDGDEMNMHVPQTEEARTEALMLMGLLQFGLLCTFFDF</sequence>
<dbReference type="Gene3D" id="3.30.1490.180">
    <property type="entry name" value="RNA polymerase ii"/>
    <property type="match status" value="1"/>
</dbReference>
<keyword evidence="11" id="KW-0804">Transcription</keyword>
<evidence type="ECO:0000256" key="11">
    <source>
        <dbReference type="ARBA" id="ARBA00023163"/>
    </source>
</evidence>
<comment type="catalytic activity">
    <reaction evidence="13">
        <text>RNA(n) + a ribonucleoside 5'-triphosphate = RNA(n+1) + diphosphate</text>
        <dbReference type="Rhea" id="RHEA:21248"/>
        <dbReference type="Rhea" id="RHEA-COMP:14527"/>
        <dbReference type="Rhea" id="RHEA-COMP:17342"/>
        <dbReference type="ChEBI" id="CHEBI:33019"/>
        <dbReference type="ChEBI" id="CHEBI:61557"/>
        <dbReference type="ChEBI" id="CHEBI:140395"/>
        <dbReference type="EC" id="2.7.7.6"/>
    </reaction>
</comment>
<dbReference type="Pfam" id="PF00623">
    <property type="entry name" value="RNA_pol_Rpb1_2"/>
    <property type="match status" value="1"/>
</dbReference>
<organism evidence="15">
    <name type="scientific">Sesamum radiatum</name>
    <name type="common">Black benniseed</name>
    <dbReference type="NCBI Taxonomy" id="300843"/>
    <lineage>
        <taxon>Eukaryota</taxon>
        <taxon>Viridiplantae</taxon>
        <taxon>Streptophyta</taxon>
        <taxon>Embryophyta</taxon>
        <taxon>Tracheophyta</taxon>
        <taxon>Spermatophyta</taxon>
        <taxon>Magnoliopsida</taxon>
        <taxon>eudicotyledons</taxon>
        <taxon>Gunneridae</taxon>
        <taxon>Pentapetalae</taxon>
        <taxon>asterids</taxon>
        <taxon>lamiids</taxon>
        <taxon>Lamiales</taxon>
        <taxon>Pedaliaceae</taxon>
        <taxon>Sesamum</taxon>
    </lineage>
</organism>
<dbReference type="FunFam" id="2.40.40.20:FF:000019">
    <property type="entry name" value="DNA-directed RNA polymerase II subunit RPB1"/>
    <property type="match status" value="1"/>
</dbReference>
<evidence type="ECO:0000256" key="4">
    <source>
        <dbReference type="ARBA" id="ARBA00012418"/>
    </source>
</evidence>
<evidence type="ECO:0000256" key="6">
    <source>
        <dbReference type="ARBA" id="ARBA00022679"/>
    </source>
</evidence>
<comment type="subcellular location">
    <subcellularLocation>
        <location evidence="1">Nucleus</location>
    </subcellularLocation>
</comment>
<evidence type="ECO:0000256" key="7">
    <source>
        <dbReference type="ARBA" id="ARBA00022695"/>
    </source>
</evidence>
<keyword evidence="10" id="KW-0460">Magnesium</keyword>
<comment type="subunit">
    <text evidence="3">Component of the RNA polymerase III (Pol III) complex consisting of 17 subunits.</text>
</comment>
<name>A0AAW2L2C5_SESRA</name>
<keyword evidence="6" id="KW-0808">Transferase</keyword>
<dbReference type="AlphaFoldDB" id="A0AAW2L2C5"/>
<keyword evidence="5 15" id="KW-0240">DNA-directed RNA polymerase</keyword>
<reference evidence="15" key="1">
    <citation type="submission" date="2020-06" db="EMBL/GenBank/DDBJ databases">
        <authorList>
            <person name="Li T."/>
            <person name="Hu X."/>
            <person name="Zhang T."/>
            <person name="Song X."/>
            <person name="Zhang H."/>
            <person name="Dai N."/>
            <person name="Sheng W."/>
            <person name="Hou X."/>
            <person name="Wei L."/>
        </authorList>
    </citation>
    <scope>NUCLEOTIDE SEQUENCE</scope>
    <source>
        <strain evidence="15">G02</strain>
        <tissue evidence="15">Leaf</tissue>
    </source>
</reference>
<dbReference type="InterPro" id="IPR015700">
    <property type="entry name" value="RPC1"/>
</dbReference>
<proteinExistence type="inferred from homology"/>
<dbReference type="InterPro" id="IPR000722">
    <property type="entry name" value="RNA_pol_asu"/>
</dbReference>
<evidence type="ECO:0000256" key="10">
    <source>
        <dbReference type="ARBA" id="ARBA00022842"/>
    </source>
</evidence>
<evidence type="ECO:0000256" key="9">
    <source>
        <dbReference type="ARBA" id="ARBA00022833"/>
    </source>
</evidence>
<accession>A0AAW2L2C5</accession>
<evidence type="ECO:0000256" key="5">
    <source>
        <dbReference type="ARBA" id="ARBA00022478"/>
    </source>
</evidence>
<dbReference type="Gene3D" id="2.40.40.20">
    <property type="match status" value="1"/>
</dbReference>
<dbReference type="EMBL" id="JACGWJ010000026">
    <property type="protein sequence ID" value="KAL0312729.1"/>
    <property type="molecule type" value="Genomic_DNA"/>
</dbReference>
<comment type="caution">
    <text evidence="15">The sequence shown here is derived from an EMBL/GenBank/DDBJ whole genome shotgun (WGS) entry which is preliminary data.</text>
</comment>
<feature type="domain" description="RNA polymerase N-terminal" evidence="14">
    <location>
        <begin position="1"/>
        <end position="149"/>
    </location>
</feature>
<evidence type="ECO:0000259" key="14">
    <source>
        <dbReference type="SMART" id="SM00663"/>
    </source>
</evidence>
<dbReference type="GO" id="GO:0003899">
    <property type="term" value="F:DNA-directed RNA polymerase activity"/>
    <property type="evidence" value="ECO:0007669"/>
    <property type="project" value="UniProtKB-EC"/>
</dbReference>
<dbReference type="EC" id="2.7.7.6" evidence="4"/>
<keyword evidence="8" id="KW-0479">Metal-binding</keyword>
<dbReference type="SUPFAM" id="SSF64484">
    <property type="entry name" value="beta and beta-prime subunits of DNA dependent RNA-polymerase"/>
    <property type="match status" value="1"/>
</dbReference>
<dbReference type="GO" id="GO:0046872">
    <property type="term" value="F:metal ion binding"/>
    <property type="evidence" value="ECO:0007669"/>
    <property type="project" value="UniProtKB-KW"/>
</dbReference>
<protein>
    <recommendedName>
        <fullName evidence="4">DNA-directed RNA polymerase</fullName>
        <ecNumber evidence="4">2.7.7.6</ecNumber>
    </recommendedName>
</protein>
<evidence type="ECO:0000256" key="3">
    <source>
        <dbReference type="ARBA" id="ARBA00011206"/>
    </source>
</evidence>
<evidence type="ECO:0000313" key="15">
    <source>
        <dbReference type="EMBL" id="KAL0312729.1"/>
    </source>
</evidence>
<dbReference type="PANTHER" id="PTHR48446:SF1">
    <property type="entry name" value="DNA-DIRECTED RNA POLYMERASE SUBUNIT BETA' N-TERMINAL SECTION"/>
    <property type="match status" value="1"/>
</dbReference>
<evidence type="ECO:0000256" key="12">
    <source>
        <dbReference type="ARBA" id="ARBA00023242"/>
    </source>
</evidence>
<evidence type="ECO:0000256" key="1">
    <source>
        <dbReference type="ARBA" id="ARBA00004123"/>
    </source>
</evidence>
<dbReference type="FunFam" id="3.30.1490.180:FF:000005">
    <property type="entry name" value="DNA-directed RNA polymerase subunit"/>
    <property type="match status" value="1"/>
</dbReference>
<dbReference type="GO" id="GO:0003677">
    <property type="term" value="F:DNA binding"/>
    <property type="evidence" value="ECO:0007669"/>
    <property type="project" value="InterPro"/>
</dbReference>
<dbReference type="GO" id="GO:0006351">
    <property type="term" value="P:DNA-templated transcription"/>
    <property type="evidence" value="ECO:0007669"/>
    <property type="project" value="InterPro"/>
</dbReference>
<evidence type="ECO:0000256" key="8">
    <source>
        <dbReference type="ARBA" id="ARBA00022723"/>
    </source>
</evidence>
<evidence type="ECO:0000256" key="13">
    <source>
        <dbReference type="ARBA" id="ARBA00048552"/>
    </source>
</evidence>
<dbReference type="PANTHER" id="PTHR48446">
    <property type="entry name" value="DNA-DIRECTED RNA POLYMERASE SUBUNIT BETA' N-TERMINAL SECTION"/>
    <property type="match status" value="1"/>
</dbReference>
<gene>
    <name evidence="15" type="ORF">Sradi_5672200</name>
</gene>
<comment type="similarity">
    <text evidence="2">Belongs to the RNA polymerase beta' chain family.</text>
</comment>